<feature type="domain" description="Pirin N-terminal" evidence="4">
    <location>
        <begin position="64"/>
        <end position="162"/>
    </location>
</feature>
<dbReference type="PANTHER" id="PTHR13903">
    <property type="entry name" value="PIRIN-RELATED"/>
    <property type="match status" value="1"/>
</dbReference>
<evidence type="ECO:0000259" key="5">
    <source>
        <dbReference type="Pfam" id="PF05726"/>
    </source>
</evidence>
<keyword evidence="7" id="KW-1185">Reference proteome</keyword>
<dbReference type="CDD" id="cd02909">
    <property type="entry name" value="cupin_pirin_N"/>
    <property type="match status" value="1"/>
</dbReference>
<dbReference type="Pfam" id="PF05726">
    <property type="entry name" value="Pirin_C"/>
    <property type="match status" value="1"/>
</dbReference>
<dbReference type="SUPFAM" id="SSF51182">
    <property type="entry name" value="RmlC-like cupins"/>
    <property type="match status" value="1"/>
</dbReference>
<dbReference type="CDD" id="cd02247">
    <property type="entry name" value="cupin_pirin_C"/>
    <property type="match status" value="1"/>
</dbReference>
<accession>Q8FN72</accession>
<sequence>MRHRFDVLSPGATPMSNLDPHPDEYDLPSAQPGTPMNPQCEGGADVEIITAREVPLGGPRAMTVYRTLPQRQRTLIGAWCFVDHYGPDNVSQTGGMDVPPHPHTGLQTVTWLFEGEVTHHDSGGNHAVVLPGEVNLMTAGAGICHSEVSATPVTTLHGVQLWTVLPDKDRHGPRRFDHYEPPQISVEGGTARVFLGDLLGESSPVTTFTPLIGAELHVNPGETMSLEVNPDHEHGLLVDSGDIQLEGVTVAPRELAYTGVGATVLRIRNTGDTPALLVLIGGEPFTEDIVMWWNFIGRDHAEIEQFREQWESHDERFGTTHGYVSHHTDGLHRLPAPKLPNASIKARVNPDPTARPDLRIN</sequence>
<dbReference type="Proteomes" id="UP000001409">
    <property type="component" value="Chromosome"/>
</dbReference>
<evidence type="ECO:0008006" key="8">
    <source>
        <dbReference type="Google" id="ProtNLM"/>
    </source>
</evidence>
<dbReference type="InterPro" id="IPR003829">
    <property type="entry name" value="Pirin_N_dom"/>
</dbReference>
<feature type="region of interest" description="Disordered" evidence="3">
    <location>
        <begin position="339"/>
        <end position="361"/>
    </location>
</feature>
<dbReference type="InterPro" id="IPR008778">
    <property type="entry name" value="Pirin_C_dom"/>
</dbReference>
<protein>
    <recommendedName>
        <fullName evidence="8">Pirin</fullName>
    </recommendedName>
</protein>
<dbReference type="InterPro" id="IPR012093">
    <property type="entry name" value="Pirin"/>
</dbReference>
<dbReference type="HOGENOM" id="CLU_045717_1_0_11"/>
<feature type="region of interest" description="Disordered" evidence="3">
    <location>
        <begin position="1"/>
        <end position="36"/>
    </location>
</feature>
<dbReference type="Pfam" id="PF02678">
    <property type="entry name" value="Pirin"/>
    <property type="match status" value="1"/>
</dbReference>
<name>Q8FN72_COREF</name>
<dbReference type="AlphaFoldDB" id="Q8FN72"/>
<proteinExistence type="inferred from homology"/>
<evidence type="ECO:0000259" key="4">
    <source>
        <dbReference type="Pfam" id="PF02678"/>
    </source>
</evidence>
<dbReference type="eggNOG" id="COG1741">
    <property type="taxonomic scope" value="Bacteria"/>
</dbReference>
<dbReference type="PANTHER" id="PTHR13903:SF8">
    <property type="entry name" value="PIRIN"/>
    <property type="match status" value="1"/>
</dbReference>
<evidence type="ECO:0000256" key="2">
    <source>
        <dbReference type="RuleBase" id="RU003457"/>
    </source>
</evidence>
<dbReference type="KEGG" id="cef:CE2275"/>
<organism evidence="6 7">
    <name type="scientific">Corynebacterium efficiens (strain DSM 44549 / YS-314 / AJ 12310 / JCM 11189 / NBRC 100395)</name>
    <dbReference type="NCBI Taxonomy" id="196164"/>
    <lineage>
        <taxon>Bacteria</taxon>
        <taxon>Bacillati</taxon>
        <taxon>Actinomycetota</taxon>
        <taxon>Actinomycetes</taxon>
        <taxon>Mycobacteriales</taxon>
        <taxon>Corynebacteriaceae</taxon>
        <taxon>Corynebacterium</taxon>
    </lineage>
</organism>
<dbReference type="STRING" id="196164.gene:10742706"/>
<evidence type="ECO:0000256" key="1">
    <source>
        <dbReference type="ARBA" id="ARBA00008416"/>
    </source>
</evidence>
<evidence type="ECO:0000313" key="7">
    <source>
        <dbReference type="Proteomes" id="UP000001409"/>
    </source>
</evidence>
<dbReference type="InterPro" id="IPR014710">
    <property type="entry name" value="RmlC-like_jellyroll"/>
</dbReference>
<reference evidence="6 7" key="1">
    <citation type="journal article" date="2003" name="Genome Res.">
        <title>Comparative complete genome sequence analysis of the amino acid replacements responsible for the thermostability of Corynebacterium efficiens.</title>
        <authorList>
            <person name="Nishio Y."/>
            <person name="Nakamura Y."/>
            <person name="Kawarabayasi Y."/>
            <person name="Usuda Y."/>
            <person name="Kimura E."/>
            <person name="Sugimoto S."/>
            <person name="Matsui K."/>
            <person name="Yamagishi A."/>
            <person name="Kikuchi H."/>
            <person name="Ikeo K."/>
            <person name="Gojobori T."/>
        </authorList>
    </citation>
    <scope>NUCLEOTIDE SEQUENCE [LARGE SCALE GENOMIC DNA]</scope>
    <source>
        <strain evidence="7">DSM 44549 / YS-314 / AJ 12310 / JCM 11189 / NBRC 100395</strain>
    </source>
</reference>
<dbReference type="InterPro" id="IPR011051">
    <property type="entry name" value="RmlC_Cupin_sf"/>
</dbReference>
<evidence type="ECO:0000313" key="6">
    <source>
        <dbReference type="EMBL" id="BAC19085.1"/>
    </source>
</evidence>
<dbReference type="EMBL" id="BA000035">
    <property type="protein sequence ID" value="BAC19085.1"/>
    <property type="molecule type" value="Genomic_DNA"/>
</dbReference>
<comment type="similarity">
    <text evidence="1 2">Belongs to the pirin family.</text>
</comment>
<feature type="domain" description="Pirin C-terminal" evidence="5">
    <location>
        <begin position="215"/>
        <end position="312"/>
    </location>
</feature>
<dbReference type="Gene3D" id="2.60.120.10">
    <property type="entry name" value="Jelly Rolls"/>
    <property type="match status" value="1"/>
</dbReference>
<evidence type="ECO:0000256" key="3">
    <source>
        <dbReference type="SAM" id="MobiDB-lite"/>
    </source>
</evidence>